<sequence length="664" mass="74605">MRKALLASAVVIGLSGCGSTTSNGTQEFNTANQLAGSQQYDEAISYLNQAIAKNPKNKTFSAKLAEIRAQYLQSSTTKINELLQGDSSQKNIVQAQQIVDSLEKNKIESDQVNKLKQQVSVRNNALNLRVVSMYKDAKYQMEQNNWVEAHGLLSQISQLSNNYEDVKTRLNTVEAEAYKNYMNQANRAISQEDFKSAKSNLQNLLQISPDNSAANNLLQRVLKNDNAAYFLNKAQSAYERQEWETVISQCQRLTEYQNNNQNCADMLVEAKTKESEQLSSKLIDSISEGRFIEAVNIYKRLQSHNVTKDNRLDQLRDSLSQQAFFSAGTYKQQGNFAVSWHLLKAIASINSNYPELFNEIKQVEDSIYTRSKRKIAIFDFTSPIDSSDSGVIITQNLISHMFNNASNDISIMERANLKTIVEEMKLGQMGVISESSAKEMGRVHGIDYAIMGSVLLYKVDGKTESSTKTIRYQVGEKIEDNIDYLNWKAVNPQPSPAELKAAPKAKIMVPEYGVREYKVTDTKKVGFLQLTFRVVDAQTGENTLVDTIERKLEESDIANAGVSDAGIEFDPMEISTDTEILQTLTEQIVAHMGAAVLKPLEKLETSLFNDGKESERRMQFEAAVESYTYSIFNEKVKSISSSADSIEAQKRIDNILARFRFNIN</sequence>
<dbReference type="OrthoDB" id="6375722at2"/>
<keyword evidence="2" id="KW-1185">Reference proteome</keyword>
<reference evidence="1 2" key="1">
    <citation type="journal article" date="2017" name="Antonie Van Leeuwenhoek">
        <title>Rhizobium rhizosphaerae sp. nov., a novel species isolated from rice rhizosphere.</title>
        <authorList>
            <person name="Zhao J.J."/>
            <person name="Zhang J."/>
            <person name="Zhang R.J."/>
            <person name="Zhang C.W."/>
            <person name="Yin H.Q."/>
            <person name="Zhang X.X."/>
        </authorList>
    </citation>
    <scope>NUCLEOTIDE SEQUENCE [LARGE SCALE GENOMIC DNA]</scope>
    <source>
        <strain evidence="1 2">BSs20135</strain>
    </source>
</reference>
<dbReference type="eggNOG" id="COG1462">
    <property type="taxonomic scope" value="Bacteria"/>
</dbReference>
<evidence type="ECO:0000313" key="1">
    <source>
        <dbReference type="EMBL" id="GAC22030.1"/>
    </source>
</evidence>
<dbReference type="Gene3D" id="3.40.50.10610">
    <property type="entry name" value="ABC-type transport auxiliary lipoprotein component"/>
    <property type="match status" value="1"/>
</dbReference>
<dbReference type="InterPro" id="IPR005534">
    <property type="entry name" value="Curli_assmbl/transp-comp_CsgG"/>
</dbReference>
<dbReference type="PROSITE" id="PS51257">
    <property type="entry name" value="PROKAR_LIPOPROTEIN"/>
    <property type="match status" value="1"/>
</dbReference>
<dbReference type="SMART" id="SM00028">
    <property type="entry name" value="TPR"/>
    <property type="match status" value="3"/>
</dbReference>
<name>K6ZF44_9ALTE</name>
<dbReference type="eggNOG" id="COG0457">
    <property type="taxonomic scope" value="Bacteria"/>
</dbReference>
<dbReference type="InterPro" id="IPR011990">
    <property type="entry name" value="TPR-like_helical_dom_sf"/>
</dbReference>
<gene>
    <name evidence="1" type="ORF">GARC_5095</name>
</gene>
<dbReference type="Gene3D" id="1.25.40.10">
    <property type="entry name" value="Tetratricopeptide repeat domain"/>
    <property type="match status" value="1"/>
</dbReference>
<accession>K6ZF44</accession>
<protein>
    <submittedName>
        <fullName evidence="1">Uncharacterized protein</fullName>
    </submittedName>
</protein>
<proteinExistence type="predicted"/>
<comment type="caution">
    <text evidence="1">The sequence shown here is derived from an EMBL/GenBank/DDBJ whole genome shotgun (WGS) entry which is preliminary data.</text>
</comment>
<dbReference type="InterPro" id="IPR019734">
    <property type="entry name" value="TPR_rpt"/>
</dbReference>
<organism evidence="1 2">
    <name type="scientific">Paraglaciecola arctica BSs20135</name>
    <dbReference type="NCBI Taxonomy" id="493475"/>
    <lineage>
        <taxon>Bacteria</taxon>
        <taxon>Pseudomonadati</taxon>
        <taxon>Pseudomonadota</taxon>
        <taxon>Gammaproteobacteria</taxon>
        <taxon>Alteromonadales</taxon>
        <taxon>Alteromonadaceae</taxon>
        <taxon>Paraglaciecola</taxon>
    </lineage>
</organism>
<dbReference type="SUPFAM" id="SSF48452">
    <property type="entry name" value="TPR-like"/>
    <property type="match status" value="1"/>
</dbReference>
<evidence type="ECO:0000313" key="2">
    <source>
        <dbReference type="Proteomes" id="UP000006327"/>
    </source>
</evidence>
<dbReference type="Proteomes" id="UP000006327">
    <property type="component" value="Unassembled WGS sequence"/>
</dbReference>
<dbReference type="GO" id="GO:0030288">
    <property type="term" value="C:outer membrane-bounded periplasmic space"/>
    <property type="evidence" value="ECO:0007669"/>
    <property type="project" value="InterPro"/>
</dbReference>
<dbReference type="STRING" id="493475.GARC_5095"/>
<dbReference type="EMBL" id="BAEO01000067">
    <property type="protein sequence ID" value="GAC22030.1"/>
    <property type="molecule type" value="Genomic_DNA"/>
</dbReference>
<dbReference type="Pfam" id="PF03783">
    <property type="entry name" value="CsgG"/>
    <property type="match status" value="1"/>
</dbReference>
<dbReference type="AlphaFoldDB" id="K6ZF44"/>
<dbReference type="RefSeq" id="WP_007625590.1">
    <property type="nucleotide sequence ID" value="NZ_BAEO01000067.1"/>
</dbReference>